<dbReference type="Proteomes" id="UP000515917">
    <property type="component" value="Chromosome"/>
</dbReference>
<name>A0A7G3GD65_9NEIS</name>
<reference evidence="1 2" key="1">
    <citation type="submission" date="2018-01" db="EMBL/GenBank/DDBJ databases">
        <title>Genome sequence of Iodobacter sp. strain PCH194 isolated from Indian Trans-Himalaya.</title>
        <authorList>
            <person name="Kumar V."/>
            <person name="Thakur V."/>
            <person name="Kumar S."/>
            <person name="Singh D."/>
        </authorList>
    </citation>
    <scope>NUCLEOTIDE SEQUENCE [LARGE SCALE GENOMIC DNA]</scope>
    <source>
        <strain evidence="1 2">PCH194</strain>
    </source>
</reference>
<dbReference type="AlphaFoldDB" id="A0A7G3GD65"/>
<organism evidence="1 2">
    <name type="scientific">Iodobacter fluviatilis</name>
    <dbReference type="NCBI Taxonomy" id="537"/>
    <lineage>
        <taxon>Bacteria</taxon>
        <taxon>Pseudomonadati</taxon>
        <taxon>Pseudomonadota</taxon>
        <taxon>Betaproteobacteria</taxon>
        <taxon>Neisseriales</taxon>
        <taxon>Chitinibacteraceae</taxon>
        <taxon>Iodobacter</taxon>
    </lineage>
</organism>
<evidence type="ECO:0000313" key="1">
    <source>
        <dbReference type="EMBL" id="QBC45251.1"/>
    </source>
</evidence>
<dbReference type="InterPro" id="IPR042099">
    <property type="entry name" value="ANL_N_sf"/>
</dbReference>
<dbReference type="PANTHER" id="PTHR43845">
    <property type="entry name" value="BLR5969 PROTEIN"/>
    <property type="match status" value="1"/>
</dbReference>
<protein>
    <submittedName>
        <fullName evidence="1">AMP-dependent synthetase</fullName>
    </submittedName>
</protein>
<evidence type="ECO:0000313" key="2">
    <source>
        <dbReference type="Proteomes" id="UP000515917"/>
    </source>
</evidence>
<gene>
    <name evidence="1" type="ORF">C1H71_18065</name>
</gene>
<proteinExistence type="predicted"/>
<sequence>MTLLIEQLVQYARQNSPFYAALYRDIPRSGWQLRDLPLIDPALYWQQSQTLSSWPALTGPIIDGHVFKTGGSTGNGKLSVYSREEWRDFVRVFGQGMGSQLNPGDRVANLFFAGDLYTSFLFIHGALAHSPVPVCEYPFTGAVETTLLAQAIETHQINVLAGVPAQLLRFASQLLERGQVLNSVTLVLYGGESLFEEQLSMLSLALPNARYASVGCASVDAGLIGASTPDCLLGEHHVFDGDALVEIIDETTGEPIEAVGQTGVLVVTNLQRRLMPLIRYPTGDLAVWCEPTDTKQRKFALRGRASQGYRVRLGTLSLFPEEIGGIVKAHLGPASWQLLLARAEGMDRLTLRVAPDGGLSNAVKGALYTALLEKYPTMNTLSQSDLLRVDIACHTAHNLTFHPRSGKLLRVVDQRSYVVQTEQPA</sequence>
<dbReference type="RefSeq" id="WP_130107756.1">
    <property type="nucleotide sequence ID" value="NZ_CP025781.1"/>
</dbReference>
<keyword evidence="2" id="KW-1185">Reference proteome</keyword>
<dbReference type="Gene3D" id="3.40.50.12780">
    <property type="entry name" value="N-terminal domain of ligase-like"/>
    <property type="match status" value="1"/>
</dbReference>
<dbReference type="PANTHER" id="PTHR43845:SF1">
    <property type="entry name" value="BLR5969 PROTEIN"/>
    <property type="match status" value="1"/>
</dbReference>
<dbReference type="SUPFAM" id="SSF56801">
    <property type="entry name" value="Acetyl-CoA synthetase-like"/>
    <property type="match status" value="1"/>
</dbReference>
<accession>A0A7G3GD65</accession>
<dbReference type="EMBL" id="CP025781">
    <property type="protein sequence ID" value="QBC45251.1"/>
    <property type="molecule type" value="Genomic_DNA"/>
</dbReference>
<dbReference type="KEGG" id="ifl:C1H71_18065"/>